<proteinExistence type="predicted"/>
<keyword evidence="5" id="KW-1185">Reference proteome</keyword>
<comment type="caution">
    <text evidence="3">The sequence shown here is derived from an EMBL/GenBank/DDBJ whole genome shotgun (WGS) entry which is preliminary data.</text>
</comment>
<dbReference type="Proteomes" id="UP001224516">
    <property type="component" value="Unassembled WGS sequence"/>
</dbReference>
<dbReference type="OrthoDB" id="8591816at2"/>
<evidence type="ECO:0000313" key="2">
    <source>
        <dbReference type="EMBL" id="MEJ8673450.1"/>
    </source>
</evidence>
<dbReference type="EMBL" id="MTBD01000004">
    <property type="protein sequence ID" value="PRP72337.1"/>
    <property type="molecule type" value="Genomic_DNA"/>
</dbReference>
<dbReference type="EMBL" id="JAVFJF020000002">
    <property type="protein sequence ID" value="MEJ8673450.1"/>
    <property type="molecule type" value="Genomic_DNA"/>
</dbReference>
<feature type="chain" id="PRO_5030033455" description="Lipoprotein SmpA/OmlA domain-containing protein" evidence="1">
    <location>
        <begin position="20"/>
        <end position="135"/>
    </location>
</feature>
<dbReference type="PROSITE" id="PS51257">
    <property type="entry name" value="PROKAR_LIPOPROTEIN"/>
    <property type="match status" value="1"/>
</dbReference>
<evidence type="ECO:0000313" key="3">
    <source>
        <dbReference type="EMBL" id="PRP72337.1"/>
    </source>
</evidence>
<reference evidence="3 4" key="1">
    <citation type="submission" date="2017-01" db="EMBL/GenBank/DDBJ databases">
        <title>New insights into the genetic diversity of Chromobacterium isolated from tropical freshwater lake.</title>
        <authorList>
            <person name="Santos A.B."/>
            <person name="Nascimento A.M."/>
            <person name="Da Silva P.C."/>
        </authorList>
    </citation>
    <scope>NUCLEOTIDE SEQUENCE [LARGE SCALE GENOMIC DNA]</scope>
    <source>
        <strain evidence="3 4">56AF</strain>
    </source>
</reference>
<accession>A0A1S1X8Y5</accession>
<evidence type="ECO:0008006" key="6">
    <source>
        <dbReference type="Google" id="ProtNLM"/>
    </source>
</evidence>
<feature type="signal peptide" evidence="1">
    <location>
        <begin position="1"/>
        <end position="19"/>
    </location>
</feature>
<protein>
    <recommendedName>
        <fullName evidence="6">Lipoprotein SmpA/OmlA domain-containing protein</fullName>
    </recommendedName>
</protein>
<gene>
    <name evidence="3" type="ORF">BUE93_02555</name>
    <name evidence="2" type="ORF">QCL97_001825</name>
</gene>
<organism evidence="3 4">
    <name type="scientific">Chromobacterium amazonense</name>
    <dbReference type="NCBI Taxonomy" id="1382803"/>
    <lineage>
        <taxon>Bacteria</taxon>
        <taxon>Pseudomonadati</taxon>
        <taxon>Pseudomonadota</taxon>
        <taxon>Betaproteobacteria</taxon>
        <taxon>Neisseriales</taxon>
        <taxon>Chromobacteriaceae</taxon>
        <taxon>Chromobacterium</taxon>
    </lineage>
</organism>
<name>A0A1S1X8Y5_9NEIS</name>
<evidence type="ECO:0000313" key="4">
    <source>
        <dbReference type="Proteomes" id="UP000239469"/>
    </source>
</evidence>
<reference evidence="2 5" key="2">
    <citation type="submission" date="2023-12" db="EMBL/GenBank/DDBJ databases">
        <title>Evaluation and characterization of a potential secondary metabolite violacein from indigenous Chromobacterium amazonense SAM215.</title>
        <authorList>
            <person name="Tarafdar M.R."/>
            <person name="Abedin S.M."/>
            <person name="Atiqua A."/>
            <person name="Saha A."/>
            <person name="Khan S.N."/>
        </authorList>
    </citation>
    <scope>NUCLEOTIDE SEQUENCE [LARGE SCALE GENOMIC DNA]</scope>
    <source>
        <strain evidence="2 5">SAM215</strain>
    </source>
</reference>
<evidence type="ECO:0000256" key="1">
    <source>
        <dbReference type="SAM" id="SignalP"/>
    </source>
</evidence>
<dbReference type="RefSeq" id="WP_043620427.1">
    <property type="nucleotide sequence ID" value="NZ_CAWMOE010000027.1"/>
</dbReference>
<dbReference type="AlphaFoldDB" id="A0A1S1X8Y5"/>
<sequence>MNRLLPALACVSAALSGCAVIGNTTLQEADSQQIRQLLQQSQAAQPRLQAMLGRPDDKIRFGDGRQLWVYRSDKYQPKWQNFTNVSLLFRAQSHQSKELVVLFDARGNARQWRLQDESREENTGLMPLPKLDGKG</sequence>
<keyword evidence="1" id="KW-0732">Signal</keyword>
<evidence type="ECO:0000313" key="5">
    <source>
        <dbReference type="Proteomes" id="UP001224516"/>
    </source>
</evidence>
<dbReference type="Proteomes" id="UP000239469">
    <property type="component" value="Unassembled WGS sequence"/>
</dbReference>